<keyword evidence="2" id="KW-1185">Reference proteome</keyword>
<dbReference type="PANTHER" id="PTHR35125:SF2">
    <property type="entry name" value="PROTEIN PATRONUS 2-LIKE"/>
    <property type="match status" value="1"/>
</dbReference>
<name>A0A8M8UYJ9_SESIN</name>
<dbReference type="InterPro" id="IPR039326">
    <property type="entry name" value="Patronus"/>
</dbReference>
<dbReference type="GO" id="GO:0007346">
    <property type="term" value="P:regulation of mitotic cell cycle"/>
    <property type="evidence" value="ECO:0007669"/>
    <property type="project" value="InterPro"/>
</dbReference>
<dbReference type="GeneID" id="105160448"/>
<protein>
    <submittedName>
        <fullName evidence="3">Uncharacterized protein LOC105160448</fullName>
    </submittedName>
</protein>
<dbReference type="OrthoDB" id="1902316at2759"/>
<dbReference type="RefSeq" id="XP_020549110.1">
    <property type="nucleotide sequence ID" value="XM_020693451.1"/>
</dbReference>
<proteinExistence type="predicted"/>
<accession>A0A8M8UYJ9</accession>
<evidence type="ECO:0000313" key="3">
    <source>
        <dbReference type="RefSeq" id="XP_020549110.1"/>
    </source>
</evidence>
<sequence length="240" mass="26392">MATPAHRLIQDQNLNLLYDGATPVGKPTVIKTGRKGGPTGRKALNDISNSRKPSEIQSKKKDNSANIISIETDSSDAKARLPKVVNEKGKVAGRKALTDVTNSVKPLAQSRAGQKLNAVAEDKARSSLVETFLHNHQECIKARMKSVDMDCFLKSVGLNNDMPVLLSAKGGLQSSAKKVERNMKHLEMEEIPEQLLESKLSGYHSPAFRSPRSPKPPYVNWDHGNFSDLIMIETPKLLYP</sequence>
<feature type="region of interest" description="Disordered" evidence="1">
    <location>
        <begin position="28"/>
        <end position="68"/>
    </location>
</feature>
<reference evidence="3" key="1">
    <citation type="submission" date="2025-08" db="UniProtKB">
        <authorList>
            <consortium name="RefSeq"/>
        </authorList>
    </citation>
    <scope>IDENTIFICATION</scope>
</reference>
<organism evidence="2 3">
    <name type="scientific">Sesamum indicum</name>
    <name type="common">Oriental sesame</name>
    <name type="synonym">Sesamum orientale</name>
    <dbReference type="NCBI Taxonomy" id="4182"/>
    <lineage>
        <taxon>Eukaryota</taxon>
        <taxon>Viridiplantae</taxon>
        <taxon>Streptophyta</taxon>
        <taxon>Embryophyta</taxon>
        <taxon>Tracheophyta</taxon>
        <taxon>Spermatophyta</taxon>
        <taxon>Magnoliopsida</taxon>
        <taxon>eudicotyledons</taxon>
        <taxon>Gunneridae</taxon>
        <taxon>Pentapetalae</taxon>
        <taxon>asterids</taxon>
        <taxon>lamiids</taxon>
        <taxon>Lamiales</taxon>
        <taxon>Pedaliaceae</taxon>
        <taxon>Sesamum</taxon>
    </lineage>
</organism>
<evidence type="ECO:0000256" key="1">
    <source>
        <dbReference type="SAM" id="MobiDB-lite"/>
    </source>
</evidence>
<gene>
    <name evidence="3" type="primary">LOC105160448</name>
</gene>
<dbReference type="AlphaFoldDB" id="A0A8M8UYJ9"/>
<dbReference type="PANTHER" id="PTHR35125">
    <property type="entry name" value="NEURON NAVIGATOR 1-LIKE-RELATED"/>
    <property type="match status" value="1"/>
</dbReference>
<evidence type="ECO:0000313" key="2">
    <source>
        <dbReference type="Proteomes" id="UP000504604"/>
    </source>
</evidence>
<dbReference type="Proteomes" id="UP000504604">
    <property type="component" value="Linkage group LG4"/>
</dbReference>
<dbReference type="Gramene" id="SIN_1016516.t">
    <property type="protein sequence ID" value="SIN_1016516.t"/>
    <property type="gene ID" value="SIN_1016516"/>
</dbReference>
<feature type="compositionally biased region" description="Basic and acidic residues" evidence="1">
    <location>
        <begin position="52"/>
        <end position="63"/>
    </location>
</feature>
<dbReference type="KEGG" id="sind:105160448"/>